<protein>
    <submittedName>
        <fullName evidence="2">Uncharacterized protein</fullName>
    </submittedName>
</protein>
<dbReference type="EMBL" id="JAINUG010000162">
    <property type="protein sequence ID" value="KAJ8391052.1"/>
    <property type="molecule type" value="Genomic_DNA"/>
</dbReference>
<feature type="region of interest" description="Disordered" evidence="1">
    <location>
        <begin position="118"/>
        <end position="214"/>
    </location>
</feature>
<evidence type="ECO:0000313" key="2">
    <source>
        <dbReference type="EMBL" id="KAJ8391052.1"/>
    </source>
</evidence>
<dbReference type="Proteomes" id="UP001221898">
    <property type="component" value="Unassembled WGS sequence"/>
</dbReference>
<accession>A0AAD7RVH1</accession>
<dbReference type="AlphaFoldDB" id="A0AAD7RVH1"/>
<name>A0AAD7RVH1_9TELE</name>
<sequence>MDCLLPIRRRLRTHHVSSGQEGTGWAPNSPFMDQAEGFRWPVGQCGGGRRVCEFQSHHMFVPSLAVPSSCRSLSWTNPVRIKGRLSSEKKVKQNCFSSKRADEEACVGVKIAQSKALSSSPSGLCGRAPPSENSRGGVNGRGRACRPPLHPKPPVPPKPPHLQNPVREPGIPSPGQRGPLRARMEDRGGGGVAGRGRDKHSKVSDLISRFEENR</sequence>
<evidence type="ECO:0000313" key="3">
    <source>
        <dbReference type="Proteomes" id="UP001221898"/>
    </source>
</evidence>
<reference evidence="2" key="1">
    <citation type="journal article" date="2023" name="Science">
        <title>Genome structures resolve the early diversification of teleost fishes.</title>
        <authorList>
            <person name="Parey E."/>
            <person name="Louis A."/>
            <person name="Montfort J."/>
            <person name="Bouchez O."/>
            <person name="Roques C."/>
            <person name="Iampietro C."/>
            <person name="Lluch J."/>
            <person name="Castinel A."/>
            <person name="Donnadieu C."/>
            <person name="Desvignes T."/>
            <person name="Floi Bucao C."/>
            <person name="Jouanno E."/>
            <person name="Wen M."/>
            <person name="Mejri S."/>
            <person name="Dirks R."/>
            <person name="Jansen H."/>
            <person name="Henkel C."/>
            <person name="Chen W.J."/>
            <person name="Zahm M."/>
            <person name="Cabau C."/>
            <person name="Klopp C."/>
            <person name="Thompson A.W."/>
            <person name="Robinson-Rechavi M."/>
            <person name="Braasch I."/>
            <person name="Lecointre G."/>
            <person name="Bobe J."/>
            <person name="Postlethwait J.H."/>
            <person name="Berthelot C."/>
            <person name="Roest Crollius H."/>
            <person name="Guiguen Y."/>
        </authorList>
    </citation>
    <scope>NUCLEOTIDE SEQUENCE</scope>
    <source>
        <strain evidence="2">NC1722</strain>
    </source>
</reference>
<comment type="caution">
    <text evidence="2">The sequence shown here is derived from an EMBL/GenBank/DDBJ whole genome shotgun (WGS) entry which is preliminary data.</text>
</comment>
<evidence type="ECO:0000256" key="1">
    <source>
        <dbReference type="SAM" id="MobiDB-lite"/>
    </source>
</evidence>
<keyword evidence="3" id="KW-1185">Reference proteome</keyword>
<organism evidence="2 3">
    <name type="scientific">Aldrovandia affinis</name>
    <dbReference type="NCBI Taxonomy" id="143900"/>
    <lineage>
        <taxon>Eukaryota</taxon>
        <taxon>Metazoa</taxon>
        <taxon>Chordata</taxon>
        <taxon>Craniata</taxon>
        <taxon>Vertebrata</taxon>
        <taxon>Euteleostomi</taxon>
        <taxon>Actinopterygii</taxon>
        <taxon>Neopterygii</taxon>
        <taxon>Teleostei</taxon>
        <taxon>Notacanthiformes</taxon>
        <taxon>Halosauridae</taxon>
        <taxon>Aldrovandia</taxon>
    </lineage>
</organism>
<proteinExistence type="predicted"/>
<gene>
    <name evidence="2" type="ORF">AAFF_G00096730</name>
</gene>
<feature type="compositionally biased region" description="Pro residues" evidence="1">
    <location>
        <begin position="148"/>
        <end position="162"/>
    </location>
</feature>